<dbReference type="OrthoDB" id="5890036at2"/>
<dbReference type="PATRIC" id="fig|312309.11.peg.3488"/>
<reference evidence="1 2" key="2">
    <citation type="journal article" date="2008" name="BMC Genomics">
        <title>Comparative genomics-based investigation of resequencing targets in Vibrio fischeri: focus on point miscalls and artefactual expansions.</title>
        <authorList>
            <person name="Mandel M.J."/>
            <person name="Stabb E.V."/>
            <person name="Ruby E.G."/>
        </authorList>
    </citation>
    <scope>NUCLEOTIDE SEQUENCE [LARGE SCALE GENOMIC DNA]</scope>
    <source>
        <strain evidence="2">ATCC 700601 / ES114</strain>
    </source>
</reference>
<dbReference type="EnsemblBacteria" id="AAW87958">
    <property type="protein sequence ID" value="AAW87958"/>
    <property type="gene ID" value="VF_A0888"/>
</dbReference>
<organism evidence="1 2">
    <name type="scientific">Aliivibrio fischeri (strain ATCC 700601 / ES114)</name>
    <name type="common">Vibrio fischeri</name>
    <dbReference type="NCBI Taxonomy" id="312309"/>
    <lineage>
        <taxon>Bacteria</taxon>
        <taxon>Pseudomonadati</taxon>
        <taxon>Pseudomonadota</taxon>
        <taxon>Gammaproteobacteria</taxon>
        <taxon>Vibrionales</taxon>
        <taxon>Vibrionaceae</taxon>
        <taxon>Aliivibrio</taxon>
    </lineage>
</organism>
<dbReference type="EMBL" id="CP000021">
    <property type="protein sequence ID" value="AAW87958.1"/>
    <property type="molecule type" value="Genomic_DNA"/>
</dbReference>
<dbReference type="STRING" id="312309.VF_A0888"/>
<keyword evidence="2" id="KW-1185">Reference proteome</keyword>
<gene>
    <name evidence="1" type="ordered locus">VF_A0888</name>
</gene>
<dbReference type="eggNOG" id="ENOG50309P4">
    <property type="taxonomic scope" value="Bacteria"/>
</dbReference>
<evidence type="ECO:0000313" key="2">
    <source>
        <dbReference type="Proteomes" id="UP000000537"/>
    </source>
</evidence>
<dbReference type="KEGG" id="vfi:VF_A0888"/>
<sequence length="98" mass="11726">MKVKLDEVLNKIEEYQALTGQEGNHIDELRLFVKFYFIKSKYLENTERRTIELNLYRLLNIELQFSYHSENDDAYEVIFNLINSMIPVPDNMNVSYVT</sequence>
<proteinExistence type="predicted"/>
<protein>
    <submittedName>
        <fullName evidence="1">Uncharacterized protein</fullName>
    </submittedName>
</protein>
<name>Q5DZ38_ALIF1</name>
<dbReference type="HOGENOM" id="CLU_2526631_0_0_6"/>
<dbReference type="AlphaFoldDB" id="Q5DZ38"/>
<dbReference type="Proteomes" id="UP000000537">
    <property type="component" value="Chromosome II"/>
</dbReference>
<accession>Q5DZ38</accession>
<evidence type="ECO:0000313" key="1">
    <source>
        <dbReference type="EMBL" id="AAW87958.1"/>
    </source>
</evidence>
<reference evidence="1 2" key="1">
    <citation type="journal article" date="2005" name="Proc. Natl. Acad. Sci. U.S.A.">
        <title>Complete genome sequence of Vibrio fischeri: a symbiotic bacterium with pathogenic congeners.</title>
        <authorList>
            <person name="Ruby E.G."/>
            <person name="Urbanowski M."/>
            <person name="Campbell J."/>
            <person name="Dunn A."/>
            <person name="Faini M."/>
            <person name="Gunsalus R."/>
            <person name="Lostroh P."/>
            <person name="Lupp C."/>
            <person name="McCann J."/>
            <person name="Millikan D."/>
            <person name="Schaefer A."/>
            <person name="Stabb E."/>
            <person name="Stevens A."/>
            <person name="Visick K."/>
            <person name="Whistler C."/>
            <person name="Greenberg E.P."/>
        </authorList>
    </citation>
    <scope>NUCLEOTIDE SEQUENCE [LARGE SCALE GENOMIC DNA]</scope>
    <source>
        <strain evidence="2">ATCC 700601 / ES114</strain>
    </source>
</reference>